<feature type="domain" description="AB hydrolase-1" evidence="2">
    <location>
        <begin position="22"/>
        <end position="127"/>
    </location>
</feature>
<proteinExistence type="predicted"/>
<evidence type="ECO:0000313" key="3">
    <source>
        <dbReference type="EMBL" id="PIP23625.1"/>
    </source>
</evidence>
<feature type="domain" description="AB hydrolase-1" evidence="2">
    <location>
        <begin position="177"/>
        <end position="244"/>
    </location>
</feature>
<comment type="caution">
    <text evidence="3">The sequence shown here is derived from an EMBL/GenBank/DDBJ whole genome shotgun (WGS) entry which is preliminary data.</text>
</comment>
<keyword evidence="1 3" id="KW-0378">Hydrolase</keyword>
<reference evidence="3 4" key="1">
    <citation type="submission" date="2017-09" db="EMBL/GenBank/DDBJ databases">
        <title>Depth-based differentiation of microbial function through sediment-hosted aquifers and enrichment of novel symbionts in the deep terrestrial subsurface.</title>
        <authorList>
            <person name="Probst A.J."/>
            <person name="Ladd B."/>
            <person name="Jarett J.K."/>
            <person name="Geller-Mcgrath D.E."/>
            <person name="Sieber C.M."/>
            <person name="Emerson J.B."/>
            <person name="Anantharaman K."/>
            <person name="Thomas B.C."/>
            <person name="Malmstrom R."/>
            <person name="Stieglmeier M."/>
            <person name="Klingl A."/>
            <person name="Woyke T."/>
            <person name="Ryan C.M."/>
            <person name="Banfield J.F."/>
        </authorList>
    </citation>
    <scope>NUCLEOTIDE SEQUENCE [LARGE SCALE GENOMIC DNA]</scope>
    <source>
        <strain evidence="3">CG23_combo_of_CG06-09_8_20_14_all_38_19</strain>
    </source>
</reference>
<dbReference type="PANTHER" id="PTHR43798:SF31">
    <property type="entry name" value="AB HYDROLASE SUPERFAMILY PROTEIN YCLE"/>
    <property type="match status" value="1"/>
</dbReference>
<dbReference type="InterPro" id="IPR029058">
    <property type="entry name" value="AB_hydrolase_fold"/>
</dbReference>
<accession>A0A2G9YWK4</accession>
<dbReference type="SUPFAM" id="SSF53474">
    <property type="entry name" value="alpha/beta-Hydrolases"/>
    <property type="match status" value="1"/>
</dbReference>
<dbReference type="AlphaFoldDB" id="A0A2G9YWK4"/>
<evidence type="ECO:0000259" key="2">
    <source>
        <dbReference type="Pfam" id="PF00561"/>
    </source>
</evidence>
<dbReference type="PRINTS" id="PR00111">
    <property type="entry name" value="ABHYDROLASE"/>
</dbReference>
<dbReference type="Pfam" id="PF00561">
    <property type="entry name" value="Abhydrolase_1"/>
    <property type="match status" value="2"/>
</dbReference>
<evidence type="ECO:0000256" key="1">
    <source>
        <dbReference type="ARBA" id="ARBA00022801"/>
    </source>
</evidence>
<dbReference type="PANTHER" id="PTHR43798">
    <property type="entry name" value="MONOACYLGLYCEROL LIPASE"/>
    <property type="match status" value="1"/>
</dbReference>
<name>A0A2G9YWK4_9BACT</name>
<dbReference type="PRINTS" id="PR00412">
    <property type="entry name" value="EPOXHYDRLASE"/>
</dbReference>
<dbReference type="InterPro" id="IPR000073">
    <property type="entry name" value="AB_hydrolase_1"/>
</dbReference>
<dbReference type="Gene3D" id="3.40.50.1820">
    <property type="entry name" value="alpha/beta hydrolase"/>
    <property type="match status" value="1"/>
</dbReference>
<evidence type="ECO:0000313" key="4">
    <source>
        <dbReference type="Proteomes" id="UP000230273"/>
    </source>
</evidence>
<dbReference type="InterPro" id="IPR050266">
    <property type="entry name" value="AB_hydrolase_sf"/>
</dbReference>
<dbReference type="EMBL" id="PCRP01000036">
    <property type="protein sequence ID" value="PIP23625.1"/>
    <property type="molecule type" value="Genomic_DNA"/>
</dbReference>
<dbReference type="Proteomes" id="UP000230273">
    <property type="component" value="Unassembled WGS sequence"/>
</dbReference>
<sequence>MKEEKILINGLQMNYKIAGVGPVILVLHGWGGSSDSWIRVQESLASKGYEVIIPDFPGFGKSKTPSEAWSVSEYVNWLNNFVSSQGLEKFFLIGHSFGGRVAIKFVIKYPEKVETLILCGSAGIKPESGFKTKIIFFLSRIGNAIFTPKHLLRFKDGARNTFYSFLRNKDYVKANGTMKETIKKVLAEDLLPDLSKIKTKTLIIWGKLDRMVPVKYAYIFKEKIQNSELKILPKSGHSPHLEEPGKLTEIVINFLANYKRISSE</sequence>
<dbReference type="GO" id="GO:0016020">
    <property type="term" value="C:membrane"/>
    <property type="evidence" value="ECO:0007669"/>
    <property type="project" value="TreeGrafter"/>
</dbReference>
<organism evidence="3 4">
    <name type="scientific">Candidatus Nealsonbacteria bacterium CG23_combo_of_CG06-09_8_20_14_all_38_19</name>
    <dbReference type="NCBI Taxonomy" id="1974721"/>
    <lineage>
        <taxon>Bacteria</taxon>
        <taxon>Candidatus Nealsoniibacteriota</taxon>
    </lineage>
</organism>
<dbReference type="InterPro" id="IPR000639">
    <property type="entry name" value="Epox_hydrolase-like"/>
</dbReference>
<dbReference type="GO" id="GO:0016787">
    <property type="term" value="F:hydrolase activity"/>
    <property type="evidence" value="ECO:0007669"/>
    <property type="project" value="UniProtKB-KW"/>
</dbReference>
<protein>
    <submittedName>
        <fullName evidence="3">Alpha/beta hydrolase</fullName>
    </submittedName>
</protein>
<gene>
    <name evidence="3" type="ORF">COX36_02335</name>
</gene>